<dbReference type="Proteomes" id="UP001276659">
    <property type="component" value="Unassembled WGS sequence"/>
</dbReference>
<feature type="compositionally biased region" description="Basic and acidic residues" evidence="1">
    <location>
        <begin position="91"/>
        <end position="116"/>
    </location>
</feature>
<keyword evidence="3" id="KW-1185">Reference proteome</keyword>
<evidence type="ECO:0000313" key="3">
    <source>
        <dbReference type="Proteomes" id="UP001276659"/>
    </source>
</evidence>
<gene>
    <name evidence="2" type="ORF">OEA41_005995</name>
</gene>
<sequence>MAARRDAGRDSSKYTSGSGSSKSKLNEFFVDGQGIHREVMQREICKYLGPEAHSRPSKYNGIQGYNVTAVRPFTAKQLDQLIELSEAYASENREKRSRGRQDVPYDQSDTLRHQEETSGLAGAPYVQDRYQPQDPYTPYTTGSAVPGYQPGYYGGYLGSNYVPDPRSDPRSDPRYAPDPRYPSDPRQDYAQSPMYPNSRDTYPPFIPKEREGESFCQVFILEYLADGIPKEIPTVTTSETKEARQ</sequence>
<dbReference type="PANTHER" id="PTHR39609:SF2">
    <property type="entry name" value="TRANSCRIPTION FACTOR RFEG"/>
    <property type="match status" value="1"/>
</dbReference>
<evidence type="ECO:0000313" key="2">
    <source>
        <dbReference type="EMBL" id="KAK3172671.1"/>
    </source>
</evidence>
<feature type="compositionally biased region" description="Basic and acidic residues" evidence="1">
    <location>
        <begin position="165"/>
        <end position="187"/>
    </location>
</feature>
<dbReference type="PANTHER" id="PTHR39609">
    <property type="entry name" value="RFEG-RELATED"/>
    <property type="match status" value="1"/>
</dbReference>
<protein>
    <submittedName>
        <fullName evidence="2">Uncharacterized protein</fullName>
    </submittedName>
</protein>
<feature type="compositionally biased region" description="Basic and acidic residues" evidence="1">
    <location>
        <begin position="1"/>
        <end position="12"/>
    </location>
</feature>
<accession>A0AAD9Z821</accession>
<reference evidence="2" key="1">
    <citation type="submission" date="2022-11" db="EMBL/GenBank/DDBJ databases">
        <title>Chromosomal genome sequence assembly and mating type (MAT) locus characterization of the leprose asexual lichenized fungus Lepraria neglecta (Nyl.) Erichsen.</title>
        <authorList>
            <person name="Allen J.L."/>
            <person name="Pfeffer B."/>
        </authorList>
    </citation>
    <scope>NUCLEOTIDE SEQUENCE</scope>
    <source>
        <strain evidence="2">Allen 5258</strain>
    </source>
</reference>
<feature type="compositionally biased region" description="Low complexity" evidence="1">
    <location>
        <begin position="13"/>
        <end position="23"/>
    </location>
</feature>
<organism evidence="2 3">
    <name type="scientific">Lepraria neglecta</name>
    <dbReference type="NCBI Taxonomy" id="209136"/>
    <lineage>
        <taxon>Eukaryota</taxon>
        <taxon>Fungi</taxon>
        <taxon>Dikarya</taxon>
        <taxon>Ascomycota</taxon>
        <taxon>Pezizomycotina</taxon>
        <taxon>Lecanoromycetes</taxon>
        <taxon>OSLEUM clade</taxon>
        <taxon>Lecanoromycetidae</taxon>
        <taxon>Lecanorales</taxon>
        <taxon>Lecanorineae</taxon>
        <taxon>Stereocaulaceae</taxon>
        <taxon>Lepraria</taxon>
    </lineage>
</organism>
<evidence type="ECO:0000256" key="1">
    <source>
        <dbReference type="SAM" id="MobiDB-lite"/>
    </source>
</evidence>
<comment type="caution">
    <text evidence="2">The sequence shown here is derived from an EMBL/GenBank/DDBJ whole genome shotgun (WGS) entry which is preliminary data.</text>
</comment>
<dbReference type="EMBL" id="JASNWA010000007">
    <property type="protein sequence ID" value="KAK3172671.1"/>
    <property type="molecule type" value="Genomic_DNA"/>
</dbReference>
<name>A0AAD9Z821_9LECA</name>
<feature type="region of interest" description="Disordered" evidence="1">
    <location>
        <begin position="1"/>
        <end position="27"/>
    </location>
</feature>
<dbReference type="AlphaFoldDB" id="A0AAD9Z821"/>
<feature type="region of interest" description="Disordered" evidence="1">
    <location>
        <begin position="89"/>
        <end position="208"/>
    </location>
</feature>
<proteinExistence type="predicted"/>